<feature type="transmembrane region" description="Helical" evidence="1">
    <location>
        <begin position="73"/>
        <end position="94"/>
    </location>
</feature>
<reference evidence="2" key="1">
    <citation type="submission" date="2018-06" db="EMBL/GenBank/DDBJ databases">
        <authorList>
            <person name="Zhirakovskaya E."/>
        </authorList>
    </citation>
    <scope>NUCLEOTIDE SEQUENCE</scope>
</reference>
<accession>A0A3B0VKZ6</accession>
<keyword evidence="1" id="KW-0812">Transmembrane</keyword>
<feature type="transmembrane region" description="Helical" evidence="1">
    <location>
        <begin position="106"/>
        <end position="124"/>
    </location>
</feature>
<feature type="transmembrane region" description="Helical" evidence="1">
    <location>
        <begin position="162"/>
        <end position="179"/>
    </location>
</feature>
<dbReference type="AlphaFoldDB" id="A0A3B0VKZ6"/>
<evidence type="ECO:0000313" key="2">
    <source>
        <dbReference type="EMBL" id="VAW32786.1"/>
    </source>
</evidence>
<feature type="non-terminal residue" evidence="2">
    <location>
        <position position="346"/>
    </location>
</feature>
<organism evidence="2">
    <name type="scientific">hydrothermal vent metagenome</name>
    <dbReference type="NCBI Taxonomy" id="652676"/>
    <lineage>
        <taxon>unclassified sequences</taxon>
        <taxon>metagenomes</taxon>
        <taxon>ecological metagenomes</taxon>
    </lineage>
</organism>
<proteinExistence type="predicted"/>
<feature type="transmembrane region" description="Helical" evidence="1">
    <location>
        <begin position="191"/>
        <end position="217"/>
    </location>
</feature>
<keyword evidence="1" id="KW-0472">Membrane</keyword>
<feature type="transmembrane region" description="Helical" evidence="1">
    <location>
        <begin position="263"/>
        <end position="282"/>
    </location>
</feature>
<gene>
    <name evidence="2" type="ORF">MNBD_CHLOROFLEXI01-5161</name>
</gene>
<feature type="transmembrane region" description="Helical" evidence="1">
    <location>
        <begin position="130"/>
        <end position="150"/>
    </location>
</feature>
<evidence type="ECO:0000256" key="1">
    <source>
        <dbReference type="SAM" id="Phobius"/>
    </source>
</evidence>
<name>A0A3B0VKZ6_9ZZZZ</name>
<protein>
    <recommendedName>
        <fullName evidence="3">Membrane protein 6-pyruvoyl-tetrahydropterin synthase-related domain-containing protein</fullName>
    </recommendedName>
</protein>
<sequence>MTETARTRYFLLAILLIALAAAWPELSQPGLLNTRGGGDSPFLLQRLQQLETAVLDGHFPVRWMPDANYGYGYPFYNFYAPLSIYITFLFRLIGFSFVRSIHLSHLLGYFVAGWGMFLLARRWFAHGGAGNGWAGLLAAAAYTVAPFHLVNVYVRGDSLAEFWAMAFYPLVILAADGLFGGGRRGVALFGLAYAGLILSHNISALIFSPFLLLYLLLRMRFLTKKQENYPQACTEQSRSISQITQIGFFKSYKNLRNLCNLRIANPIFGFLLALALAAWFFVPALAEQSLAQLDAVTSGYFYYSNHFLGTADQPLIQSTFFVDYGVVDREAFRMGLVQTAVSAAGL</sequence>
<dbReference type="EMBL" id="UOEU01000389">
    <property type="protein sequence ID" value="VAW32786.1"/>
    <property type="molecule type" value="Genomic_DNA"/>
</dbReference>
<evidence type="ECO:0008006" key="3">
    <source>
        <dbReference type="Google" id="ProtNLM"/>
    </source>
</evidence>
<keyword evidence="1" id="KW-1133">Transmembrane helix</keyword>